<dbReference type="InterPro" id="IPR010620">
    <property type="entry name" value="SBBP_repeat"/>
</dbReference>
<dbReference type="EMBL" id="JAQNDK010000006">
    <property type="protein sequence ID" value="MDC0685360.1"/>
    <property type="molecule type" value="Genomic_DNA"/>
</dbReference>
<dbReference type="Proteomes" id="UP001217485">
    <property type="component" value="Unassembled WGS sequence"/>
</dbReference>
<name>A0ABT5CHS6_9BACT</name>
<protein>
    <submittedName>
        <fullName evidence="1">SBBP repeat-containing protein</fullName>
    </submittedName>
</protein>
<dbReference type="PROSITE" id="PS51257">
    <property type="entry name" value="PROKAR_LIPOPROTEIN"/>
    <property type="match status" value="1"/>
</dbReference>
<gene>
    <name evidence="1" type="ORF">POL72_47075</name>
</gene>
<accession>A0ABT5CHS6</accession>
<dbReference type="InterPro" id="IPR052918">
    <property type="entry name" value="Motility_Chemotaxis_Reg"/>
</dbReference>
<sequence length="484" mass="49041">MRVRWFYPATTAGAALGVVMVGAAALGAAALGCAPELSLSTPAGAGGEGGGAPQSGGEVQWARALGGDGERAGANVAVADDRTAALLGRLTKAEDVALDDESVTPIGEENVFWARLSASDGSGLGLKRFGAFDPQTVNSLVPDGNEGLLVAGEFSGTLEFGGEPRTSAGGRDGYVARLDAEGQELWLQPLGGIGFQAATSVATTATGRLVVAGRFSGALHVGEDRLESAGGSDVFLASFDADGAPLWSERFGDGFDQQARAVAMDERGNAIVVGDFAGTLDLGGDPLESAGDFDVFVASFDALGKHRWSKRFGDAGPQRAKAVAVDGAGNVIVGGEFGATIDLGGGPRTAGEHPAVFVAKLDSKGEHIYSRVIGEDGASLGQLLVDGAGYVVVAGGFRGDTTLADGSVTSAGDDDVFVAKLDPDGGYQWSHRFGGAGADRATSVAIDSDRQVYVTGAFTGKVTFGEKRIEGGEGTDVFVTKLSP</sequence>
<dbReference type="Pfam" id="PF06739">
    <property type="entry name" value="SBBP"/>
    <property type="match status" value="1"/>
</dbReference>
<evidence type="ECO:0000313" key="2">
    <source>
        <dbReference type="Proteomes" id="UP001217485"/>
    </source>
</evidence>
<reference evidence="1 2" key="1">
    <citation type="submission" date="2023-01" db="EMBL/GenBank/DDBJ databases">
        <title>Minimal conservation of predation-associated metabolite biosynthetic gene clusters underscores biosynthetic potential of Myxococcota including descriptions for ten novel species: Archangium lansinium sp. nov., Myxococcus landrumus sp. nov., Nannocystis bai.</title>
        <authorList>
            <person name="Ahearne A."/>
            <person name="Stevens C."/>
            <person name="Dowd S."/>
        </authorList>
    </citation>
    <scope>NUCLEOTIDE SEQUENCE [LARGE SCALE GENOMIC DNA]</scope>
    <source>
        <strain evidence="1 2">WIWO2</strain>
    </source>
</reference>
<dbReference type="Gene3D" id="2.80.10.50">
    <property type="match status" value="1"/>
</dbReference>
<comment type="caution">
    <text evidence="1">The sequence shown here is derived from an EMBL/GenBank/DDBJ whole genome shotgun (WGS) entry which is preliminary data.</text>
</comment>
<keyword evidence="2" id="KW-1185">Reference proteome</keyword>
<evidence type="ECO:0000313" key="1">
    <source>
        <dbReference type="EMBL" id="MDC0685360.1"/>
    </source>
</evidence>
<dbReference type="PANTHER" id="PTHR35580:SF1">
    <property type="entry name" value="PHYTASE-LIKE DOMAIN-CONTAINING PROTEIN"/>
    <property type="match status" value="1"/>
</dbReference>
<dbReference type="PANTHER" id="PTHR35580">
    <property type="entry name" value="CELL SURFACE GLYCOPROTEIN (S-LAYER PROTEIN)-LIKE PROTEIN"/>
    <property type="match status" value="1"/>
</dbReference>
<organism evidence="1 2">
    <name type="scientific">Sorangium atrum</name>
    <dbReference type="NCBI Taxonomy" id="2995308"/>
    <lineage>
        <taxon>Bacteria</taxon>
        <taxon>Pseudomonadati</taxon>
        <taxon>Myxococcota</taxon>
        <taxon>Polyangia</taxon>
        <taxon>Polyangiales</taxon>
        <taxon>Polyangiaceae</taxon>
        <taxon>Sorangium</taxon>
    </lineage>
</organism>
<dbReference type="SUPFAM" id="SSF101898">
    <property type="entry name" value="NHL repeat"/>
    <property type="match status" value="1"/>
</dbReference>
<dbReference type="RefSeq" id="WP_272103595.1">
    <property type="nucleotide sequence ID" value="NZ_JAQNDK010000006.1"/>
</dbReference>
<proteinExistence type="predicted"/>